<evidence type="ECO:0000313" key="1">
    <source>
        <dbReference type="EMBL" id="KAK3599411.1"/>
    </source>
</evidence>
<reference evidence="1" key="2">
    <citation type="journal article" date="2021" name="Genome Biol. Evol.">
        <title>Developing a high-quality reference genome for a parasitic bivalve with doubly uniparental inheritance (Bivalvia: Unionida).</title>
        <authorList>
            <person name="Smith C.H."/>
        </authorList>
    </citation>
    <scope>NUCLEOTIDE SEQUENCE</scope>
    <source>
        <strain evidence="1">CHS0354</strain>
        <tissue evidence="1">Mantle</tissue>
    </source>
</reference>
<organism evidence="1 2">
    <name type="scientific">Potamilus streckersoni</name>
    <dbReference type="NCBI Taxonomy" id="2493646"/>
    <lineage>
        <taxon>Eukaryota</taxon>
        <taxon>Metazoa</taxon>
        <taxon>Spiralia</taxon>
        <taxon>Lophotrochozoa</taxon>
        <taxon>Mollusca</taxon>
        <taxon>Bivalvia</taxon>
        <taxon>Autobranchia</taxon>
        <taxon>Heteroconchia</taxon>
        <taxon>Palaeoheterodonta</taxon>
        <taxon>Unionida</taxon>
        <taxon>Unionoidea</taxon>
        <taxon>Unionidae</taxon>
        <taxon>Ambleminae</taxon>
        <taxon>Lampsilini</taxon>
        <taxon>Potamilus</taxon>
    </lineage>
</organism>
<dbReference type="Proteomes" id="UP001195483">
    <property type="component" value="Unassembled WGS sequence"/>
</dbReference>
<gene>
    <name evidence="1" type="ORF">CHS0354_036428</name>
</gene>
<proteinExistence type="predicted"/>
<dbReference type="EMBL" id="JAEAOA010002130">
    <property type="protein sequence ID" value="KAK3599411.1"/>
    <property type="molecule type" value="Genomic_DNA"/>
</dbReference>
<evidence type="ECO:0008006" key="3">
    <source>
        <dbReference type="Google" id="ProtNLM"/>
    </source>
</evidence>
<protein>
    <recommendedName>
        <fullName evidence="3">Ciliary associated calcium binding coiled-coil 1</fullName>
    </recommendedName>
</protein>
<evidence type="ECO:0000313" key="2">
    <source>
        <dbReference type="Proteomes" id="UP001195483"/>
    </source>
</evidence>
<reference evidence="1" key="1">
    <citation type="journal article" date="2021" name="Genome Biol. Evol.">
        <title>A High-Quality Reference Genome for a Parasitic Bivalve with Doubly Uniparental Inheritance (Bivalvia: Unionida).</title>
        <authorList>
            <person name="Smith C.H."/>
        </authorList>
    </citation>
    <scope>NUCLEOTIDE SEQUENCE</scope>
    <source>
        <strain evidence="1">CHS0354</strain>
    </source>
</reference>
<reference evidence="1" key="3">
    <citation type="submission" date="2023-05" db="EMBL/GenBank/DDBJ databases">
        <authorList>
            <person name="Smith C.H."/>
        </authorList>
    </citation>
    <scope>NUCLEOTIDE SEQUENCE</scope>
    <source>
        <strain evidence="1">CHS0354</strain>
        <tissue evidence="1">Mantle</tissue>
    </source>
</reference>
<keyword evidence="2" id="KW-1185">Reference proteome</keyword>
<dbReference type="PANTHER" id="PTHR28457:SF3">
    <property type="entry name" value="CILIARY-ASSOCIATED CALCIUM-BINDING COILED-COIL PROTEIN 1"/>
    <property type="match status" value="1"/>
</dbReference>
<dbReference type="AlphaFoldDB" id="A0AAE0SWU3"/>
<sequence>MQAANEQVSINTHVCWFRPGNLQIGCVYYFLKTQAICGLNMSKPRKAKGAQKEDEQDGREVFAFKILSESLCQEIMTLPVEGMQSKLKEFFKIENDDTDLKDAAILDYYTAAVWWASQQNYTAQQISAFFTVMYTLLEKIKDKNMSMVENLREFKKMMVGIGLDDVKDGSIDCFNVTQASKISHYAFTSLFQHYKLYQYMFTKTQAEEIIGTDLQIEVAKAAEVPFPPPLDEGVTEEIYNLYIATPPPTPIPEPVEEPPDPSKVLDQSLTESEMLSKLTPQDVKEVIESVVKEILEGLQGEVVAKLRDKENQIIQRINKIHKVAEA</sequence>
<name>A0AAE0SWU3_9BIVA</name>
<dbReference type="Pfam" id="PF14769">
    <property type="entry name" value="CLAMP"/>
    <property type="match status" value="1"/>
</dbReference>
<comment type="caution">
    <text evidence="1">The sequence shown here is derived from an EMBL/GenBank/DDBJ whole genome shotgun (WGS) entry which is preliminary data.</text>
</comment>
<accession>A0AAE0SWU3</accession>
<dbReference type="InterPro" id="IPR032727">
    <property type="entry name" value="CLAMP"/>
</dbReference>
<dbReference type="PANTHER" id="PTHR28457">
    <property type="entry name" value="COILED-COIL DOMAIN-CONTAINING PROTEIN 189"/>
    <property type="match status" value="1"/>
</dbReference>